<feature type="non-terminal residue" evidence="1">
    <location>
        <position position="1"/>
    </location>
</feature>
<protein>
    <submittedName>
        <fullName evidence="1">Uncharacterized protein</fullName>
    </submittedName>
</protein>
<dbReference type="Proteomes" id="UP001372834">
    <property type="component" value="Unassembled WGS sequence"/>
</dbReference>
<feature type="non-terminal residue" evidence="1">
    <location>
        <position position="58"/>
    </location>
</feature>
<reference evidence="1 2" key="1">
    <citation type="submission" date="2023-10" db="EMBL/GenBank/DDBJ databases">
        <title>Genomes of two closely related lineages of the louse Polyplax serrata with different host specificities.</title>
        <authorList>
            <person name="Martinu J."/>
            <person name="Tarabai H."/>
            <person name="Stefka J."/>
            <person name="Hypsa V."/>
        </authorList>
    </citation>
    <scope>NUCLEOTIDE SEQUENCE [LARGE SCALE GENOMIC DNA]</scope>
    <source>
        <strain evidence="1">HR10_N</strain>
    </source>
</reference>
<comment type="caution">
    <text evidence="1">The sequence shown here is derived from an EMBL/GenBank/DDBJ whole genome shotgun (WGS) entry which is preliminary data.</text>
</comment>
<sequence length="58" mass="6694">VLDPTIEWAITKGYWVEVEFGDCPTYPRYLLLVFCNTYQNSKNPSPAKNFSVLGSEKY</sequence>
<proteinExistence type="predicted"/>
<accession>A0AAN8P5S6</accession>
<dbReference type="AlphaFoldDB" id="A0AAN8P5S6"/>
<organism evidence="1 2">
    <name type="scientific">Polyplax serrata</name>
    <name type="common">Common mouse louse</name>
    <dbReference type="NCBI Taxonomy" id="468196"/>
    <lineage>
        <taxon>Eukaryota</taxon>
        <taxon>Metazoa</taxon>
        <taxon>Ecdysozoa</taxon>
        <taxon>Arthropoda</taxon>
        <taxon>Hexapoda</taxon>
        <taxon>Insecta</taxon>
        <taxon>Pterygota</taxon>
        <taxon>Neoptera</taxon>
        <taxon>Paraneoptera</taxon>
        <taxon>Psocodea</taxon>
        <taxon>Troctomorpha</taxon>
        <taxon>Phthiraptera</taxon>
        <taxon>Anoplura</taxon>
        <taxon>Polyplacidae</taxon>
        <taxon>Polyplax</taxon>
    </lineage>
</organism>
<name>A0AAN8P5S6_POLSC</name>
<dbReference type="EMBL" id="JAWJWE010000041">
    <property type="protein sequence ID" value="KAK6618585.1"/>
    <property type="molecule type" value="Genomic_DNA"/>
</dbReference>
<evidence type="ECO:0000313" key="2">
    <source>
        <dbReference type="Proteomes" id="UP001372834"/>
    </source>
</evidence>
<gene>
    <name evidence="1" type="ORF">RUM43_012976</name>
</gene>
<evidence type="ECO:0000313" key="1">
    <source>
        <dbReference type="EMBL" id="KAK6618585.1"/>
    </source>
</evidence>